<evidence type="ECO:0000313" key="2">
    <source>
        <dbReference type="EMBL" id="VEU35559.1"/>
    </source>
</evidence>
<feature type="region of interest" description="Disordered" evidence="1">
    <location>
        <begin position="478"/>
        <end position="535"/>
    </location>
</feature>
<evidence type="ECO:0000256" key="1">
    <source>
        <dbReference type="SAM" id="MobiDB-lite"/>
    </source>
</evidence>
<sequence>MVQEEAHPSPESGCGPDKDHHGRGSLASSASSLSSSSSSSLSSSWKSRILSPFRSGSGSASASGSRNRNASEPADPTPATVSFVVLCNPRRICHGANLYGNRSGGEKGGGEPEGPGAASPRVRHGRRKLSDLVGVRLARNEATKRFEVAQEPQEEPKAPEEPEAAPGSPLAEPARLLPGGLPAYLLPSEGDVLESIDGRPVHGRRCWDEEALYRAIVEKAESALAAQGDPPFVSVTLTFCRSGTALEDCGGPEPPLQPDERETEIETENDDDDEPEIEAETDAPGPEASRPLPLDACPAPIVHQVFLVDQTGRSISAVLGEREDHPFLRLDVCEPKAGRKPKRTTGPSRLRIRSVPESSWLSKQTRVRPGDLLLEVDGVPCGNGEIAPDETSLLWATALLKAAEGGSCPGISVASKAPTRVARIRRAAVTVGGGALVGTGAVLMATPLHPVGHAMALSGLGVLGTEFEAPRKAVAGLRSSFSKRRPSAAVGKSGGGGNDGGGGGEDHPCAEATAASTATASKDESEPAAAPSENA</sequence>
<name>A0A448Z0S2_9STRA</name>
<proteinExistence type="predicted"/>
<reference evidence="2 3" key="1">
    <citation type="submission" date="2019-01" db="EMBL/GenBank/DDBJ databases">
        <authorList>
            <person name="Ferrante I. M."/>
        </authorList>
    </citation>
    <scope>NUCLEOTIDE SEQUENCE [LARGE SCALE GENOMIC DNA]</scope>
    <source>
        <strain evidence="2 3">B856</strain>
    </source>
</reference>
<evidence type="ECO:0000313" key="3">
    <source>
        <dbReference type="Proteomes" id="UP000291116"/>
    </source>
</evidence>
<protein>
    <recommendedName>
        <fullName evidence="4">PDZ domain-containing protein</fullName>
    </recommendedName>
</protein>
<feature type="region of interest" description="Disordered" evidence="1">
    <location>
        <begin position="96"/>
        <end position="176"/>
    </location>
</feature>
<dbReference type="Proteomes" id="UP000291116">
    <property type="component" value="Unassembled WGS sequence"/>
</dbReference>
<dbReference type="AlphaFoldDB" id="A0A448Z0S2"/>
<feature type="compositionally biased region" description="Basic and acidic residues" evidence="1">
    <location>
        <begin position="138"/>
        <end position="160"/>
    </location>
</feature>
<dbReference type="OrthoDB" id="10676120at2759"/>
<gene>
    <name evidence="2" type="ORF">PSNMU_V1.4_AUG-EV-PASAV3_0022990</name>
</gene>
<feature type="compositionally biased region" description="Low complexity" evidence="1">
    <location>
        <begin position="54"/>
        <end position="71"/>
    </location>
</feature>
<feature type="compositionally biased region" description="Low complexity" evidence="1">
    <location>
        <begin position="25"/>
        <end position="44"/>
    </location>
</feature>
<evidence type="ECO:0008006" key="4">
    <source>
        <dbReference type="Google" id="ProtNLM"/>
    </source>
</evidence>
<organism evidence="2 3">
    <name type="scientific">Pseudo-nitzschia multistriata</name>
    <dbReference type="NCBI Taxonomy" id="183589"/>
    <lineage>
        <taxon>Eukaryota</taxon>
        <taxon>Sar</taxon>
        <taxon>Stramenopiles</taxon>
        <taxon>Ochrophyta</taxon>
        <taxon>Bacillariophyta</taxon>
        <taxon>Bacillariophyceae</taxon>
        <taxon>Bacillariophycidae</taxon>
        <taxon>Bacillariales</taxon>
        <taxon>Bacillariaceae</taxon>
        <taxon>Pseudo-nitzschia</taxon>
    </lineage>
</organism>
<feature type="compositionally biased region" description="Low complexity" evidence="1">
    <location>
        <begin position="510"/>
        <end position="520"/>
    </location>
</feature>
<feature type="compositionally biased region" description="Low complexity" evidence="1">
    <location>
        <begin position="164"/>
        <end position="176"/>
    </location>
</feature>
<feature type="region of interest" description="Disordered" evidence="1">
    <location>
        <begin position="1"/>
        <end position="78"/>
    </location>
</feature>
<feature type="compositionally biased region" description="Acidic residues" evidence="1">
    <location>
        <begin position="261"/>
        <end position="281"/>
    </location>
</feature>
<accession>A0A448Z0S2</accession>
<feature type="region of interest" description="Disordered" evidence="1">
    <location>
        <begin position="246"/>
        <end position="294"/>
    </location>
</feature>
<feature type="compositionally biased region" description="Gly residues" evidence="1">
    <location>
        <begin position="492"/>
        <end position="503"/>
    </location>
</feature>
<dbReference type="EMBL" id="CAACVS010000061">
    <property type="protein sequence ID" value="VEU35559.1"/>
    <property type="molecule type" value="Genomic_DNA"/>
</dbReference>
<keyword evidence="3" id="KW-1185">Reference proteome</keyword>